<dbReference type="Proteomes" id="UP000564644">
    <property type="component" value="Unassembled WGS sequence"/>
</dbReference>
<dbReference type="InterPro" id="IPR001647">
    <property type="entry name" value="HTH_TetR"/>
</dbReference>
<dbReference type="InterPro" id="IPR050109">
    <property type="entry name" value="HTH-type_TetR-like_transc_reg"/>
</dbReference>
<dbReference type="GO" id="GO:0003700">
    <property type="term" value="F:DNA-binding transcription factor activity"/>
    <property type="evidence" value="ECO:0007669"/>
    <property type="project" value="TreeGrafter"/>
</dbReference>
<keyword evidence="2 4" id="KW-0238">DNA-binding</keyword>
<gene>
    <name evidence="6" type="ORF">H7C18_23785</name>
</gene>
<keyword evidence="7" id="KW-1185">Reference proteome</keyword>
<dbReference type="Pfam" id="PF00440">
    <property type="entry name" value="TetR_N"/>
    <property type="match status" value="1"/>
</dbReference>
<feature type="domain" description="HTH tetR-type" evidence="5">
    <location>
        <begin position="9"/>
        <end position="68"/>
    </location>
</feature>
<protein>
    <submittedName>
        <fullName evidence="6">TetR/AcrR family transcriptional regulator</fullName>
    </submittedName>
</protein>
<dbReference type="PANTHER" id="PTHR30055">
    <property type="entry name" value="HTH-TYPE TRANSCRIPTIONAL REGULATOR RUTR"/>
    <property type="match status" value="1"/>
</dbReference>
<feature type="DNA-binding region" description="H-T-H motif" evidence="4">
    <location>
        <begin position="31"/>
        <end position="50"/>
    </location>
</feature>
<dbReference type="PANTHER" id="PTHR30055:SF234">
    <property type="entry name" value="HTH-TYPE TRANSCRIPTIONAL REGULATOR BETI"/>
    <property type="match status" value="1"/>
</dbReference>
<dbReference type="SUPFAM" id="SSF48498">
    <property type="entry name" value="Tetracyclin repressor-like, C-terminal domain"/>
    <property type="match status" value="1"/>
</dbReference>
<sequence length="187" mass="20047">MTKLRADARRNRERLLEVAGEAFASEGLAVQIDEIASRAGVGVGTVYRHFPTKEALFEAVVSGHKRRLIEKARSLFDHEKPGEAFFGFATHIVEASLMNKALADGIAKAGADVPCDENAQQELYDAIGELLSRAQRAGAVRSDVGVADVLALLSGVLLVKRQDAGGDAWRKMMTVVCDGLRAGTARA</sequence>
<evidence type="ECO:0000256" key="1">
    <source>
        <dbReference type="ARBA" id="ARBA00023015"/>
    </source>
</evidence>
<reference evidence="6 7" key="1">
    <citation type="submission" date="2020-08" db="EMBL/GenBank/DDBJ databases">
        <title>Cohnella phylogeny.</title>
        <authorList>
            <person name="Dunlap C."/>
        </authorList>
    </citation>
    <scope>NUCLEOTIDE SEQUENCE [LARGE SCALE GENOMIC DNA]</scope>
    <source>
        <strain evidence="6 7">CBP 2801</strain>
    </source>
</reference>
<evidence type="ECO:0000259" key="5">
    <source>
        <dbReference type="PROSITE" id="PS50977"/>
    </source>
</evidence>
<evidence type="ECO:0000313" key="6">
    <source>
        <dbReference type="EMBL" id="MBB6733950.1"/>
    </source>
</evidence>
<accession>A0A7X0SS80</accession>
<evidence type="ECO:0000313" key="7">
    <source>
        <dbReference type="Proteomes" id="UP000564644"/>
    </source>
</evidence>
<dbReference type="EMBL" id="JACJVO010000031">
    <property type="protein sequence ID" value="MBB6733950.1"/>
    <property type="molecule type" value="Genomic_DNA"/>
</dbReference>
<dbReference type="Pfam" id="PF21597">
    <property type="entry name" value="TetR_C_43"/>
    <property type="match status" value="1"/>
</dbReference>
<proteinExistence type="predicted"/>
<evidence type="ECO:0000256" key="4">
    <source>
        <dbReference type="PROSITE-ProRule" id="PRU00335"/>
    </source>
</evidence>
<dbReference type="InterPro" id="IPR049445">
    <property type="entry name" value="TetR_SbtR-like_C"/>
</dbReference>
<dbReference type="PRINTS" id="PR00455">
    <property type="entry name" value="HTHTETR"/>
</dbReference>
<evidence type="ECO:0000256" key="2">
    <source>
        <dbReference type="ARBA" id="ARBA00023125"/>
    </source>
</evidence>
<dbReference type="InterPro" id="IPR009057">
    <property type="entry name" value="Homeodomain-like_sf"/>
</dbReference>
<name>A0A7X0SS80_9BACL</name>
<dbReference type="Gene3D" id="1.10.357.10">
    <property type="entry name" value="Tetracycline Repressor, domain 2"/>
    <property type="match status" value="1"/>
</dbReference>
<dbReference type="InterPro" id="IPR036271">
    <property type="entry name" value="Tet_transcr_reg_TetR-rel_C_sf"/>
</dbReference>
<evidence type="ECO:0000256" key="3">
    <source>
        <dbReference type="ARBA" id="ARBA00023163"/>
    </source>
</evidence>
<keyword evidence="3" id="KW-0804">Transcription</keyword>
<keyword evidence="1" id="KW-0805">Transcription regulation</keyword>
<comment type="caution">
    <text evidence="6">The sequence shown here is derived from an EMBL/GenBank/DDBJ whole genome shotgun (WGS) entry which is preliminary data.</text>
</comment>
<dbReference type="SUPFAM" id="SSF46689">
    <property type="entry name" value="Homeodomain-like"/>
    <property type="match status" value="1"/>
</dbReference>
<dbReference type="AlphaFoldDB" id="A0A7X0SS80"/>
<organism evidence="6 7">
    <name type="scientific">Cohnella zeiphila</name>
    <dbReference type="NCBI Taxonomy" id="2761120"/>
    <lineage>
        <taxon>Bacteria</taxon>
        <taxon>Bacillati</taxon>
        <taxon>Bacillota</taxon>
        <taxon>Bacilli</taxon>
        <taxon>Bacillales</taxon>
        <taxon>Paenibacillaceae</taxon>
        <taxon>Cohnella</taxon>
    </lineage>
</organism>
<dbReference type="RefSeq" id="WP_185131599.1">
    <property type="nucleotide sequence ID" value="NZ_JACJVO010000031.1"/>
</dbReference>
<dbReference type="GO" id="GO:0000976">
    <property type="term" value="F:transcription cis-regulatory region binding"/>
    <property type="evidence" value="ECO:0007669"/>
    <property type="project" value="TreeGrafter"/>
</dbReference>
<dbReference type="PROSITE" id="PS50977">
    <property type="entry name" value="HTH_TETR_2"/>
    <property type="match status" value="1"/>
</dbReference>